<sequence length="317" mass="34500">MAWNGYSKPVKASAQPLKEPQDAFWDVFGLGQCSLDYLGIIDRFPQADSKCEFRGLTMQGGGPVATALVALNRWGKRCLLCGVVGDDPFGEAILQSLHNEGVHTDGVQVRTEGASQFAFIAAEPATARRTIFWRRPTGAPLRPDEVPWQEVRRSRVILTDGFFMDAALALARKARAWNIPVVVDAGSLRDGMLDLARWSDHFIASEVFARSLMGTEDSEGACRKLASLGPEVVGVTLGARGSVFYYRGRLAFQEAYAVDVVDTTGCGDVFHGAYVYGLLEGWPVHERFRRASWAAAQVARRLGGRAGIPASLQGPIP</sequence>
<dbReference type="InterPro" id="IPR011611">
    <property type="entry name" value="PfkB_dom"/>
</dbReference>
<evidence type="ECO:0000313" key="2">
    <source>
        <dbReference type="EMBL" id="ROR03340.1"/>
    </source>
</evidence>
<dbReference type="PANTHER" id="PTHR42774">
    <property type="entry name" value="PHOSPHOTRANSFERASE SYSTEM TRANSPORT PROTEIN"/>
    <property type="match status" value="1"/>
</dbReference>
<accession>A0A3N1VN11</accession>
<name>A0A3N1VN11_9BACT</name>
<evidence type="ECO:0000313" key="3">
    <source>
        <dbReference type="Proteomes" id="UP000276223"/>
    </source>
</evidence>
<protein>
    <submittedName>
        <fullName evidence="2">Ribokinase</fullName>
    </submittedName>
</protein>
<reference evidence="2 3" key="1">
    <citation type="submission" date="2018-11" db="EMBL/GenBank/DDBJ databases">
        <title>Genomic Encyclopedia of Type Strains, Phase IV (KMG-IV): sequencing the most valuable type-strain genomes for metagenomic binning, comparative biology and taxonomic classification.</title>
        <authorList>
            <person name="Goeker M."/>
        </authorList>
    </citation>
    <scope>NUCLEOTIDE SEQUENCE [LARGE SCALE GENOMIC DNA]</scope>
    <source>
        <strain evidence="2 3">DSM 22027</strain>
    </source>
</reference>
<dbReference type="SUPFAM" id="SSF53613">
    <property type="entry name" value="Ribokinase-like"/>
    <property type="match status" value="1"/>
</dbReference>
<dbReference type="InterPro" id="IPR029056">
    <property type="entry name" value="Ribokinase-like"/>
</dbReference>
<keyword evidence="3" id="KW-1185">Reference proteome</keyword>
<dbReference type="Gene3D" id="3.40.1190.20">
    <property type="match status" value="1"/>
</dbReference>
<dbReference type="GO" id="GO:0016301">
    <property type="term" value="F:kinase activity"/>
    <property type="evidence" value="ECO:0007669"/>
    <property type="project" value="UniProtKB-KW"/>
</dbReference>
<proteinExistence type="predicted"/>
<gene>
    <name evidence="2" type="ORF">EDC27_0608</name>
</gene>
<dbReference type="Proteomes" id="UP000276223">
    <property type="component" value="Unassembled WGS sequence"/>
</dbReference>
<dbReference type="AlphaFoldDB" id="A0A3N1VN11"/>
<keyword evidence="2" id="KW-0808">Transferase</keyword>
<dbReference type="InterPro" id="IPR052562">
    <property type="entry name" value="Ketohexokinase-related"/>
</dbReference>
<evidence type="ECO:0000259" key="1">
    <source>
        <dbReference type="Pfam" id="PF00294"/>
    </source>
</evidence>
<organism evidence="2 3">
    <name type="scientific">Desulfosoma caldarium</name>
    <dbReference type="NCBI Taxonomy" id="610254"/>
    <lineage>
        <taxon>Bacteria</taxon>
        <taxon>Pseudomonadati</taxon>
        <taxon>Thermodesulfobacteriota</taxon>
        <taxon>Syntrophobacteria</taxon>
        <taxon>Syntrophobacterales</taxon>
        <taxon>Syntrophobacteraceae</taxon>
        <taxon>Desulfosoma</taxon>
    </lineage>
</organism>
<feature type="domain" description="Carbohydrate kinase PfkB" evidence="1">
    <location>
        <begin position="31"/>
        <end position="309"/>
    </location>
</feature>
<dbReference type="Pfam" id="PF00294">
    <property type="entry name" value="PfkB"/>
    <property type="match status" value="1"/>
</dbReference>
<comment type="caution">
    <text evidence="2">The sequence shown here is derived from an EMBL/GenBank/DDBJ whole genome shotgun (WGS) entry which is preliminary data.</text>
</comment>
<keyword evidence="2" id="KW-0418">Kinase</keyword>
<dbReference type="PANTHER" id="PTHR42774:SF3">
    <property type="entry name" value="KETOHEXOKINASE"/>
    <property type="match status" value="1"/>
</dbReference>
<dbReference type="RefSeq" id="WP_170161539.1">
    <property type="nucleotide sequence ID" value="NZ_RJVA01000009.1"/>
</dbReference>
<dbReference type="EMBL" id="RJVA01000009">
    <property type="protein sequence ID" value="ROR03340.1"/>
    <property type="molecule type" value="Genomic_DNA"/>
</dbReference>